<dbReference type="InterPro" id="IPR002110">
    <property type="entry name" value="Ankyrin_rpt"/>
</dbReference>
<keyword evidence="5" id="KW-1133">Transmembrane helix</keyword>
<accession>A0A2S6BY58</accession>
<feature type="repeat" description="ANK" evidence="3">
    <location>
        <begin position="415"/>
        <end position="447"/>
    </location>
</feature>
<feature type="compositionally biased region" description="Basic and acidic residues" evidence="4">
    <location>
        <begin position="261"/>
        <end position="277"/>
    </location>
</feature>
<dbReference type="PROSITE" id="PS50088">
    <property type="entry name" value="ANK_REPEAT"/>
    <property type="match status" value="7"/>
</dbReference>
<feature type="repeat" description="ANK" evidence="3">
    <location>
        <begin position="313"/>
        <end position="345"/>
    </location>
</feature>
<feature type="repeat" description="ANK" evidence="3">
    <location>
        <begin position="448"/>
        <end position="480"/>
    </location>
</feature>
<name>A0A2S6BY58_9PEZI</name>
<keyword evidence="7" id="KW-1185">Reference proteome</keyword>
<feature type="transmembrane region" description="Helical" evidence="5">
    <location>
        <begin position="12"/>
        <end position="36"/>
    </location>
</feature>
<dbReference type="Proteomes" id="UP000237631">
    <property type="component" value="Unassembled WGS sequence"/>
</dbReference>
<dbReference type="Gene3D" id="1.25.40.20">
    <property type="entry name" value="Ankyrin repeat-containing domain"/>
    <property type="match status" value="2"/>
</dbReference>
<sequence>MAAASPSGSTTFFTPTTLCFTIACTVFSIVAISTVLRQNRTYVEGRNESSVKDATLERPKSRRRRAVDSLYVVNERSTAGDGDRYGRLAALVSLAGSLSQEAAMLGATELLGELSLLISVLCRLQQDVLARPDRITDTAGLAACFDAATSSIETSLASASTAIREGTCSSSDAQQTSQQLKAQRGVLEFLVKQSETVPPTPPPVNNLEEHLQSGCSTPSLLPSPAFDEHTGITPAVDYSCFVDPPPQYSPPRGSSSIVADQKADIKEESQSPDHTAEPVDPDASFNAVNTNDFETLFELLSLGADPSATFGDLRRTPLHIAAHLNHVQSLAVLLKNGAELSTEDAKGDTALHLAAWAGNVEALSLLLTHSDEVDFLSGRDGYSALWCAISASQIDAARLLLKHGARVSLRSASGGGLLPLHQAAVTGQNAMCELLLDRGAQVDCLDDSENTPLHYAAAAGSVASVKVLLRAGADIESVQSYGLTAVHWAAHKGHADVLGVLLDHGANIDSKANEGATPLHLAANRGHVATAKMLLSRGAERRPGSASWDGVEGTPAEMAKTKGHSRLVRLLRS</sequence>
<keyword evidence="2 3" id="KW-0040">ANK repeat</keyword>
<dbReference type="SUPFAM" id="SSF48403">
    <property type="entry name" value="Ankyrin repeat"/>
    <property type="match status" value="1"/>
</dbReference>
<keyword evidence="5" id="KW-0812">Transmembrane</keyword>
<dbReference type="Pfam" id="PF00023">
    <property type="entry name" value="Ank"/>
    <property type="match status" value="2"/>
</dbReference>
<evidence type="ECO:0000256" key="3">
    <source>
        <dbReference type="PROSITE-ProRule" id="PRU00023"/>
    </source>
</evidence>
<keyword evidence="1" id="KW-0677">Repeat</keyword>
<evidence type="ECO:0000256" key="4">
    <source>
        <dbReference type="SAM" id="MobiDB-lite"/>
    </source>
</evidence>
<feature type="repeat" description="ANK" evidence="3">
    <location>
        <begin position="346"/>
        <end position="378"/>
    </location>
</feature>
<dbReference type="OrthoDB" id="3639039at2759"/>
<proteinExistence type="predicted"/>
<evidence type="ECO:0000256" key="2">
    <source>
        <dbReference type="ARBA" id="ARBA00023043"/>
    </source>
</evidence>
<comment type="caution">
    <text evidence="6">The sequence shown here is derived from an EMBL/GenBank/DDBJ whole genome shotgun (WGS) entry which is preliminary data.</text>
</comment>
<evidence type="ECO:0000313" key="6">
    <source>
        <dbReference type="EMBL" id="PPJ52407.1"/>
    </source>
</evidence>
<feature type="repeat" description="ANK" evidence="3">
    <location>
        <begin position="380"/>
        <end position="412"/>
    </location>
</feature>
<evidence type="ECO:0000256" key="1">
    <source>
        <dbReference type="ARBA" id="ARBA00022737"/>
    </source>
</evidence>
<dbReference type="InterPro" id="IPR036770">
    <property type="entry name" value="Ankyrin_rpt-contain_sf"/>
</dbReference>
<dbReference type="PANTHER" id="PTHR24198">
    <property type="entry name" value="ANKYRIN REPEAT AND PROTEIN KINASE DOMAIN-CONTAINING PROTEIN"/>
    <property type="match status" value="1"/>
</dbReference>
<feature type="region of interest" description="Disordered" evidence="4">
    <location>
        <begin position="242"/>
        <end position="285"/>
    </location>
</feature>
<dbReference type="PRINTS" id="PR01415">
    <property type="entry name" value="ANKYRIN"/>
</dbReference>
<dbReference type="Pfam" id="PF12796">
    <property type="entry name" value="Ank_2"/>
    <property type="match status" value="2"/>
</dbReference>
<feature type="repeat" description="ANK" evidence="3">
    <location>
        <begin position="514"/>
        <end position="540"/>
    </location>
</feature>
<dbReference type="PROSITE" id="PS50297">
    <property type="entry name" value="ANK_REP_REGION"/>
    <property type="match status" value="7"/>
</dbReference>
<dbReference type="PRINTS" id="PR01983">
    <property type="entry name" value="NOTCH"/>
</dbReference>
<dbReference type="STRING" id="357750.A0A2S6BY58"/>
<organism evidence="6 7">
    <name type="scientific">Cercospora berteroae</name>
    <dbReference type="NCBI Taxonomy" id="357750"/>
    <lineage>
        <taxon>Eukaryota</taxon>
        <taxon>Fungi</taxon>
        <taxon>Dikarya</taxon>
        <taxon>Ascomycota</taxon>
        <taxon>Pezizomycotina</taxon>
        <taxon>Dothideomycetes</taxon>
        <taxon>Dothideomycetidae</taxon>
        <taxon>Mycosphaerellales</taxon>
        <taxon>Mycosphaerellaceae</taxon>
        <taxon>Cercospora</taxon>
    </lineage>
</organism>
<evidence type="ECO:0000313" key="7">
    <source>
        <dbReference type="Proteomes" id="UP000237631"/>
    </source>
</evidence>
<dbReference type="EMBL" id="PNEN01001700">
    <property type="protein sequence ID" value="PPJ52407.1"/>
    <property type="molecule type" value="Genomic_DNA"/>
</dbReference>
<gene>
    <name evidence="6" type="ORF">CBER1_10417</name>
</gene>
<dbReference type="PANTHER" id="PTHR24198:SF165">
    <property type="entry name" value="ANKYRIN REPEAT-CONTAINING PROTEIN-RELATED"/>
    <property type="match status" value="1"/>
</dbReference>
<reference evidence="7" key="1">
    <citation type="journal article" date="2017" name="bioRxiv">
        <title>Conservation of a gene cluster reveals novel cercosporin biosynthetic mechanisms and extends production to the genus Colletotrichum.</title>
        <authorList>
            <person name="de Jonge R."/>
            <person name="Ebert M.K."/>
            <person name="Huitt-Roehl C.R."/>
            <person name="Pal P."/>
            <person name="Suttle J.C."/>
            <person name="Spanner R.E."/>
            <person name="Neubauer J.D."/>
            <person name="Jurick W.M.II."/>
            <person name="Stott K.A."/>
            <person name="Secor G.A."/>
            <person name="Thomma B.P.H.J."/>
            <person name="Van de Peer Y."/>
            <person name="Townsend C.A."/>
            <person name="Bolton M.D."/>
        </authorList>
    </citation>
    <scope>NUCLEOTIDE SEQUENCE [LARGE SCALE GENOMIC DNA]</scope>
    <source>
        <strain evidence="7">CBS538.71</strain>
    </source>
</reference>
<protein>
    <submittedName>
        <fullName evidence="6">Uncharacterized protein</fullName>
    </submittedName>
</protein>
<dbReference type="SMART" id="SM00248">
    <property type="entry name" value="ANK"/>
    <property type="match status" value="7"/>
</dbReference>
<evidence type="ECO:0000256" key="5">
    <source>
        <dbReference type="SAM" id="Phobius"/>
    </source>
</evidence>
<feature type="repeat" description="ANK" evidence="3">
    <location>
        <begin position="481"/>
        <end position="513"/>
    </location>
</feature>
<dbReference type="AlphaFoldDB" id="A0A2S6BY58"/>
<feature type="region of interest" description="Disordered" evidence="4">
    <location>
        <begin position="536"/>
        <end position="565"/>
    </location>
</feature>
<keyword evidence="5" id="KW-0472">Membrane</keyword>